<accession>A0ABC8KYW8</accession>
<dbReference type="EMBL" id="CAKOAT010386265">
    <property type="protein sequence ID" value="CAH8364381.1"/>
    <property type="molecule type" value="Genomic_DNA"/>
</dbReference>
<evidence type="ECO:0000313" key="2">
    <source>
        <dbReference type="EMBL" id="CAH8364381.1"/>
    </source>
</evidence>
<feature type="domain" description="F-box/LRR-repeat protein 15/At3g58940/PEG3-like LRR" evidence="1">
    <location>
        <begin position="17"/>
        <end position="109"/>
    </location>
</feature>
<dbReference type="SUPFAM" id="SSF52047">
    <property type="entry name" value="RNI-like"/>
    <property type="match status" value="1"/>
</dbReference>
<dbReference type="PANTHER" id="PTHR31293:SF26">
    <property type="entry name" value="(RAPE) HYPOTHETICAL PROTEIN"/>
    <property type="match status" value="1"/>
</dbReference>
<name>A0ABC8KYW8_ERUVS</name>
<dbReference type="PANTHER" id="PTHR31293">
    <property type="entry name" value="RNI-LIKE SUPERFAMILY PROTEIN"/>
    <property type="match status" value="1"/>
</dbReference>
<proteinExistence type="predicted"/>
<evidence type="ECO:0000259" key="1">
    <source>
        <dbReference type="Pfam" id="PF24758"/>
    </source>
</evidence>
<comment type="caution">
    <text evidence="2">The sequence shown here is derived from an EMBL/GenBank/DDBJ whole genome shotgun (WGS) entry which is preliminary data.</text>
</comment>
<dbReference type="InterPro" id="IPR055411">
    <property type="entry name" value="LRR_FXL15/At3g58940/PEG3-like"/>
</dbReference>
<evidence type="ECO:0000313" key="3">
    <source>
        <dbReference type="Proteomes" id="UP001642260"/>
    </source>
</evidence>
<dbReference type="Pfam" id="PF24758">
    <property type="entry name" value="LRR_At5g56370"/>
    <property type="match status" value="1"/>
</dbReference>
<sequence>MTSNERGIFYHHDETLVKCPIPFDVFTSKTLVKLTLGTGLCIVKQEVYLPVLKSLFLYTVNFEDGDFSHLVLRGCPVLEELYIHRGGPHNLCHPTIKRITIHRSETHNFNTPNLVYLDYSDRLVNSGHFSANFLDSLLEARLDLFLPKDYSSEPWKVITCICNVQILHLSSNTVELMLKCFDHWDSNGGFPFFRNLVKLSFDCKTKKGWKVLWSLINNSPKLETLILKGPFCSIRRSCEDSIEGNVLKELKICGYEGTRRELFQVQRFLLELKFLQVMKVEVGAKKIDDDKKLKLTKDLL</sequence>
<dbReference type="AlphaFoldDB" id="A0ABC8KYW8"/>
<feature type="non-terminal residue" evidence="2">
    <location>
        <position position="300"/>
    </location>
</feature>
<organism evidence="2 3">
    <name type="scientific">Eruca vesicaria subsp. sativa</name>
    <name type="common">Garden rocket</name>
    <name type="synonym">Eruca sativa</name>
    <dbReference type="NCBI Taxonomy" id="29727"/>
    <lineage>
        <taxon>Eukaryota</taxon>
        <taxon>Viridiplantae</taxon>
        <taxon>Streptophyta</taxon>
        <taxon>Embryophyta</taxon>
        <taxon>Tracheophyta</taxon>
        <taxon>Spermatophyta</taxon>
        <taxon>Magnoliopsida</taxon>
        <taxon>eudicotyledons</taxon>
        <taxon>Gunneridae</taxon>
        <taxon>Pentapetalae</taxon>
        <taxon>rosids</taxon>
        <taxon>malvids</taxon>
        <taxon>Brassicales</taxon>
        <taxon>Brassicaceae</taxon>
        <taxon>Brassiceae</taxon>
        <taxon>Eruca</taxon>
    </lineage>
</organism>
<gene>
    <name evidence="2" type="ORF">ERUC_LOCUS30117</name>
</gene>
<dbReference type="InterPro" id="IPR055294">
    <property type="entry name" value="FBL60-like"/>
</dbReference>
<keyword evidence="3" id="KW-1185">Reference proteome</keyword>
<reference evidence="2 3" key="1">
    <citation type="submission" date="2022-03" db="EMBL/GenBank/DDBJ databases">
        <authorList>
            <person name="Macdonald S."/>
            <person name="Ahmed S."/>
            <person name="Newling K."/>
        </authorList>
    </citation>
    <scope>NUCLEOTIDE SEQUENCE [LARGE SCALE GENOMIC DNA]</scope>
</reference>
<dbReference type="Proteomes" id="UP001642260">
    <property type="component" value="Unassembled WGS sequence"/>
</dbReference>
<protein>
    <recommendedName>
        <fullName evidence="1">F-box/LRR-repeat protein 15/At3g58940/PEG3-like LRR domain-containing protein</fullName>
    </recommendedName>
</protein>